<dbReference type="Gene3D" id="1.10.246.90">
    <property type="entry name" value="Nop domain"/>
    <property type="match status" value="1"/>
</dbReference>
<dbReference type="PANTHER" id="PTHR10894:SF0">
    <property type="entry name" value="NUCLEOLAR PROTEIN 56"/>
    <property type="match status" value="1"/>
</dbReference>
<dbReference type="PROSITE" id="PS51358">
    <property type="entry name" value="NOP"/>
    <property type="match status" value="1"/>
</dbReference>
<feature type="compositionally biased region" description="Acidic residues" evidence="1">
    <location>
        <begin position="292"/>
        <end position="304"/>
    </location>
</feature>
<evidence type="ECO:0000259" key="2">
    <source>
        <dbReference type="PROSITE" id="PS51358"/>
    </source>
</evidence>
<name>A0ABD5Z2A2_9EURY</name>
<evidence type="ECO:0000256" key="1">
    <source>
        <dbReference type="SAM" id="MobiDB-lite"/>
    </source>
</evidence>
<organism evidence="3 4">
    <name type="scientific">Halospeciosus flavus</name>
    <dbReference type="NCBI Taxonomy" id="3032283"/>
    <lineage>
        <taxon>Archaea</taxon>
        <taxon>Methanobacteriati</taxon>
        <taxon>Methanobacteriota</taxon>
        <taxon>Stenosarchaea group</taxon>
        <taxon>Halobacteria</taxon>
        <taxon>Halobacteriales</taxon>
        <taxon>Halobacteriaceae</taxon>
        <taxon>Halospeciosus</taxon>
    </lineage>
</organism>
<reference evidence="3 4" key="1">
    <citation type="journal article" date="2019" name="Int. J. Syst. Evol. Microbiol.">
        <title>The Global Catalogue of Microorganisms (GCM) 10K type strain sequencing project: providing services to taxonomists for standard genome sequencing and annotation.</title>
        <authorList>
            <consortium name="The Broad Institute Genomics Platform"/>
            <consortium name="The Broad Institute Genome Sequencing Center for Infectious Disease"/>
            <person name="Wu L."/>
            <person name="Ma J."/>
        </authorList>
    </citation>
    <scope>NUCLEOTIDE SEQUENCE [LARGE SCALE GENOMIC DNA]</scope>
    <source>
        <strain evidence="3 4">XZGYJ-43</strain>
    </source>
</reference>
<gene>
    <name evidence="3" type="ORF">ACFQJ9_07645</name>
</gene>
<proteinExistence type="predicted"/>
<keyword evidence="4" id="KW-1185">Reference proteome</keyword>
<dbReference type="Gene3D" id="1.10.287.660">
    <property type="entry name" value="Helix hairpin bin"/>
    <property type="match status" value="1"/>
</dbReference>
<accession>A0ABD5Z2A2</accession>
<dbReference type="EMBL" id="JBHTAR010000011">
    <property type="protein sequence ID" value="MFC7199286.1"/>
    <property type="molecule type" value="Genomic_DNA"/>
</dbReference>
<sequence>MTTEGWFADLDPGDVTAAADRIRDDEWGADEPADWPAAAVEAGFAADEDDYYDALHEATVETTRTAVAERERADDQQLVHAIRTMDDLAETTNELAERVAEWGGSLFPADEEGPEGGVPYARDLAERDPEEPAEERVVDLARRVVDLADERDAVREFVEKQAPAVAPNLSMLAGPVLAARLMEQAGGLESLAKMPSGTVQVLGAEDALFAHLRGHAPSPKHGVIFTHEYVRNTHPDERGSAARALAGKLSIAARVDHYSGDRRPELEEELDERMRRIRSRYEGGGGGGEAGEASDADAEGGADE</sequence>
<dbReference type="Pfam" id="PF01798">
    <property type="entry name" value="Nop"/>
    <property type="match status" value="1"/>
</dbReference>
<dbReference type="InterPro" id="IPR042239">
    <property type="entry name" value="Nop_C"/>
</dbReference>
<dbReference type="AlphaFoldDB" id="A0ABD5Z2A2"/>
<dbReference type="PANTHER" id="PTHR10894">
    <property type="entry name" value="NUCLEOLAR PROTEIN 5 NUCLEOLAR PROTEIN NOP5 NOP58"/>
    <property type="match status" value="1"/>
</dbReference>
<dbReference type="InterPro" id="IPR036070">
    <property type="entry name" value="Nop_dom_sf"/>
</dbReference>
<feature type="domain" description="Nop" evidence="2">
    <location>
        <begin position="165"/>
        <end position="279"/>
    </location>
</feature>
<evidence type="ECO:0000313" key="4">
    <source>
        <dbReference type="Proteomes" id="UP001596447"/>
    </source>
</evidence>
<dbReference type="Proteomes" id="UP001596447">
    <property type="component" value="Unassembled WGS sequence"/>
</dbReference>
<dbReference type="RefSeq" id="WP_279529226.1">
    <property type="nucleotide sequence ID" value="NZ_CP122312.1"/>
</dbReference>
<dbReference type="InterPro" id="IPR029012">
    <property type="entry name" value="Helix_hairpin_bin_sf"/>
</dbReference>
<protein>
    <submittedName>
        <fullName evidence="3">NOP5/NOP56 family protein</fullName>
    </submittedName>
</protein>
<dbReference type="InterPro" id="IPR045056">
    <property type="entry name" value="Nop56/Nop58"/>
</dbReference>
<dbReference type="InterPro" id="IPR002687">
    <property type="entry name" value="Nop_dom"/>
</dbReference>
<feature type="region of interest" description="Disordered" evidence="1">
    <location>
        <begin position="277"/>
        <end position="304"/>
    </location>
</feature>
<comment type="caution">
    <text evidence="3">The sequence shown here is derived from an EMBL/GenBank/DDBJ whole genome shotgun (WGS) entry which is preliminary data.</text>
</comment>
<dbReference type="SUPFAM" id="SSF89124">
    <property type="entry name" value="Nop domain"/>
    <property type="match status" value="1"/>
</dbReference>
<evidence type="ECO:0000313" key="3">
    <source>
        <dbReference type="EMBL" id="MFC7199286.1"/>
    </source>
</evidence>